<dbReference type="RefSeq" id="WP_380697779.1">
    <property type="nucleotide sequence ID" value="NZ_JBHRYR010000004.1"/>
</dbReference>
<evidence type="ECO:0000313" key="2">
    <source>
        <dbReference type="EMBL" id="MFC3853968.1"/>
    </source>
</evidence>
<dbReference type="Proteomes" id="UP001595617">
    <property type="component" value="Unassembled WGS sequence"/>
</dbReference>
<organism evidence="2 3">
    <name type="scientific">Saccharospirillum mangrovi</name>
    <dbReference type="NCBI Taxonomy" id="2161747"/>
    <lineage>
        <taxon>Bacteria</taxon>
        <taxon>Pseudomonadati</taxon>
        <taxon>Pseudomonadota</taxon>
        <taxon>Gammaproteobacteria</taxon>
        <taxon>Oceanospirillales</taxon>
        <taxon>Saccharospirillaceae</taxon>
        <taxon>Saccharospirillum</taxon>
    </lineage>
</organism>
<dbReference type="InterPro" id="IPR010869">
    <property type="entry name" value="DUF1501"/>
</dbReference>
<protein>
    <submittedName>
        <fullName evidence="2">DUF1501 domain-containing protein</fullName>
    </submittedName>
</protein>
<keyword evidence="3" id="KW-1185">Reference proteome</keyword>
<dbReference type="PROSITE" id="PS51318">
    <property type="entry name" value="TAT"/>
    <property type="match status" value="1"/>
</dbReference>
<evidence type="ECO:0000313" key="3">
    <source>
        <dbReference type="Proteomes" id="UP001595617"/>
    </source>
</evidence>
<comment type="caution">
    <text evidence="2">The sequence shown here is derived from an EMBL/GenBank/DDBJ whole genome shotgun (WGS) entry which is preliminary data.</text>
</comment>
<name>A0ABV7ZZK8_9GAMM</name>
<feature type="signal peptide" evidence="1">
    <location>
        <begin position="1"/>
        <end position="31"/>
    </location>
</feature>
<proteinExistence type="predicted"/>
<dbReference type="InterPro" id="IPR006311">
    <property type="entry name" value="TAT_signal"/>
</dbReference>
<keyword evidence="1" id="KW-0732">Signal</keyword>
<dbReference type="Pfam" id="PF07394">
    <property type="entry name" value="DUF1501"/>
    <property type="match status" value="1"/>
</dbReference>
<sequence>MNRRSFLRNLALAPVLPSALSLSMLSQRAAAAGLNYEAINFTAPAVMPQIINIFLYGGASELAGNITNIADINTNSENSYTAAFGSGMLENRDSDTDVNNGNNPQITPYGFWARAGGTFMEDMIASGDMSVYRTLHRRKNGTRSHREAIFINQKGALDVENAPGLGTRLALMLYTNRNTLASSNCTLADGRRIGDTSEFEQGLLSLPLPFVSFEGQTTAFAQDPSLQTPFALRDLSLNTNFDNPYSRSKSFNDSAIDTMVNDRIDQLVANLSGQTAYAQRFQKAVSGFEARATMANLVGDLSDARDAELPLVADVGDPDRNADTGRLVYPNTNFASQVRAAVTLAIHNPSTLYVSVGTPGLGGWDDHNNAIDRYRNRMRDMMHALRVAAKHIRLMNNSTIVSGNTRRTDNIIINVWGDFGRLVNLNNSMGWDHANNQNLYTIGGAGIRPGGSAALGKVVGTTERTGRTKTNNQYTQPTSDSYECEPMSVAASMYQYFGAQNPQVMTADSVYNPSGDVPMDETVAGISPLF</sequence>
<evidence type="ECO:0000256" key="1">
    <source>
        <dbReference type="SAM" id="SignalP"/>
    </source>
</evidence>
<gene>
    <name evidence="2" type="ORF">ACFOOG_14075</name>
</gene>
<accession>A0ABV7ZZK8</accession>
<dbReference type="EMBL" id="JBHRYR010000004">
    <property type="protein sequence ID" value="MFC3853968.1"/>
    <property type="molecule type" value="Genomic_DNA"/>
</dbReference>
<reference evidence="3" key="1">
    <citation type="journal article" date="2019" name="Int. J. Syst. Evol. Microbiol.">
        <title>The Global Catalogue of Microorganisms (GCM) 10K type strain sequencing project: providing services to taxonomists for standard genome sequencing and annotation.</title>
        <authorList>
            <consortium name="The Broad Institute Genomics Platform"/>
            <consortium name="The Broad Institute Genome Sequencing Center for Infectious Disease"/>
            <person name="Wu L."/>
            <person name="Ma J."/>
        </authorList>
    </citation>
    <scope>NUCLEOTIDE SEQUENCE [LARGE SCALE GENOMIC DNA]</scope>
    <source>
        <strain evidence="3">IBRC 10765</strain>
    </source>
</reference>
<feature type="chain" id="PRO_5047067182" evidence="1">
    <location>
        <begin position="32"/>
        <end position="530"/>
    </location>
</feature>